<gene>
    <name evidence="2" type="ORF">LR48_Vigan05g119200</name>
</gene>
<sequence>MPGVTSLFGLGGVVRTLFSPLRTSLTRRASAFPFDFLILLEVIRTDQFYNLIMKSDAILRGYVLRSRLNPFVASTVQLLAFLFLAHGSFLLLLELAEVFHVFDPHIHYHPLP</sequence>
<dbReference type="EMBL" id="CM003375">
    <property type="protein sequence ID" value="KOM43587.1"/>
    <property type="molecule type" value="Genomic_DNA"/>
</dbReference>
<dbReference type="Proteomes" id="UP000053144">
    <property type="component" value="Chromosome 5"/>
</dbReference>
<keyword evidence="1" id="KW-1133">Transmembrane helix</keyword>
<feature type="transmembrane region" description="Helical" evidence="1">
    <location>
        <begin position="71"/>
        <end position="93"/>
    </location>
</feature>
<accession>A0A0L9UM06</accession>
<dbReference type="Gramene" id="KOM43587">
    <property type="protein sequence ID" value="KOM43587"/>
    <property type="gene ID" value="LR48_Vigan05g119200"/>
</dbReference>
<reference evidence="3" key="1">
    <citation type="journal article" date="2015" name="Proc. Natl. Acad. Sci. U.S.A.">
        <title>Genome sequencing of adzuki bean (Vigna angularis) provides insight into high starch and low fat accumulation and domestication.</title>
        <authorList>
            <person name="Yang K."/>
            <person name="Tian Z."/>
            <person name="Chen C."/>
            <person name="Luo L."/>
            <person name="Zhao B."/>
            <person name="Wang Z."/>
            <person name="Yu L."/>
            <person name="Li Y."/>
            <person name="Sun Y."/>
            <person name="Li W."/>
            <person name="Chen Y."/>
            <person name="Li Y."/>
            <person name="Zhang Y."/>
            <person name="Ai D."/>
            <person name="Zhao J."/>
            <person name="Shang C."/>
            <person name="Ma Y."/>
            <person name="Wu B."/>
            <person name="Wang M."/>
            <person name="Gao L."/>
            <person name="Sun D."/>
            <person name="Zhang P."/>
            <person name="Guo F."/>
            <person name="Wang W."/>
            <person name="Li Y."/>
            <person name="Wang J."/>
            <person name="Varshney R.K."/>
            <person name="Wang J."/>
            <person name="Ling H.Q."/>
            <person name="Wan P."/>
        </authorList>
    </citation>
    <scope>NUCLEOTIDE SEQUENCE</scope>
    <source>
        <strain evidence="3">cv. Jingnong 6</strain>
    </source>
</reference>
<evidence type="ECO:0000313" key="3">
    <source>
        <dbReference type="Proteomes" id="UP000053144"/>
    </source>
</evidence>
<dbReference type="AlphaFoldDB" id="A0A0L9UM06"/>
<evidence type="ECO:0000313" key="2">
    <source>
        <dbReference type="EMBL" id="KOM43587.1"/>
    </source>
</evidence>
<keyword evidence="1" id="KW-0812">Transmembrane</keyword>
<proteinExistence type="predicted"/>
<organism evidence="2 3">
    <name type="scientific">Phaseolus angularis</name>
    <name type="common">Azuki bean</name>
    <name type="synonym">Vigna angularis</name>
    <dbReference type="NCBI Taxonomy" id="3914"/>
    <lineage>
        <taxon>Eukaryota</taxon>
        <taxon>Viridiplantae</taxon>
        <taxon>Streptophyta</taxon>
        <taxon>Embryophyta</taxon>
        <taxon>Tracheophyta</taxon>
        <taxon>Spermatophyta</taxon>
        <taxon>Magnoliopsida</taxon>
        <taxon>eudicotyledons</taxon>
        <taxon>Gunneridae</taxon>
        <taxon>Pentapetalae</taxon>
        <taxon>rosids</taxon>
        <taxon>fabids</taxon>
        <taxon>Fabales</taxon>
        <taxon>Fabaceae</taxon>
        <taxon>Papilionoideae</taxon>
        <taxon>50 kb inversion clade</taxon>
        <taxon>NPAAA clade</taxon>
        <taxon>indigoferoid/millettioid clade</taxon>
        <taxon>Phaseoleae</taxon>
        <taxon>Vigna</taxon>
    </lineage>
</organism>
<evidence type="ECO:0000256" key="1">
    <source>
        <dbReference type="SAM" id="Phobius"/>
    </source>
</evidence>
<name>A0A0L9UM06_PHAAN</name>
<keyword evidence="1" id="KW-0472">Membrane</keyword>
<protein>
    <submittedName>
        <fullName evidence="2">Uncharacterized protein</fullName>
    </submittedName>
</protein>